<reference evidence="1 2" key="1">
    <citation type="journal article" date="2022" name="Genome Biol. Evol.">
        <title>The Spruce Budworm Genome: Reconstructing the Evolutionary History of Antifreeze Proteins.</title>
        <authorList>
            <person name="Beliveau C."/>
            <person name="Gagne P."/>
            <person name="Picq S."/>
            <person name="Vernygora O."/>
            <person name="Keeling C.I."/>
            <person name="Pinkney K."/>
            <person name="Doucet D."/>
            <person name="Wen F."/>
            <person name="Johnston J.S."/>
            <person name="Maaroufi H."/>
            <person name="Boyle B."/>
            <person name="Laroche J."/>
            <person name="Dewar K."/>
            <person name="Juretic N."/>
            <person name="Blackburn G."/>
            <person name="Nisole A."/>
            <person name="Brunet B."/>
            <person name="Brandao M."/>
            <person name="Lumley L."/>
            <person name="Duan J."/>
            <person name="Quan G."/>
            <person name="Lucarotti C.J."/>
            <person name="Roe A.D."/>
            <person name="Sperling F.A.H."/>
            <person name="Levesque R.C."/>
            <person name="Cusson M."/>
        </authorList>
    </citation>
    <scope>NUCLEOTIDE SEQUENCE [LARGE SCALE GENOMIC DNA]</scope>
    <source>
        <strain evidence="1">Glfc:IPQL:Cfum</strain>
    </source>
</reference>
<keyword evidence="2" id="KW-1185">Reference proteome</keyword>
<accession>A0ACC0JMV8</accession>
<sequence>MEVMNATETATVGVAWRRGLVVVSALNLRPKATHALCGKPHDFSAPSLSQAIQTINRIVPARIEERYAQFIAKDSNNQGIQAQQETMMRMETPKRAMSSPTCLQTHPIEVTRVCPEEQLNVASEPVAETVVKKPSDVVSTSKVVNIASNPIFLSKVYNVQLENSSKSIEKQNVIPKQEPQDTGNELSEIKKKAKDCESMPAFRRMMDDHNSRDCVSDTAITICNKETKEDTDL</sequence>
<protein>
    <submittedName>
        <fullName evidence="1">Uncharacterized protein</fullName>
    </submittedName>
</protein>
<name>A0ACC0JMV8_CHOFU</name>
<organism evidence="1 2">
    <name type="scientific">Choristoneura fumiferana</name>
    <name type="common">Spruce budworm moth</name>
    <name type="synonym">Archips fumiferana</name>
    <dbReference type="NCBI Taxonomy" id="7141"/>
    <lineage>
        <taxon>Eukaryota</taxon>
        <taxon>Metazoa</taxon>
        <taxon>Ecdysozoa</taxon>
        <taxon>Arthropoda</taxon>
        <taxon>Hexapoda</taxon>
        <taxon>Insecta</taxon>
        <taxon>Pterygota</taxon>
        <taxon>Neoptera</taxon>
        <taxon>Endopterygota</taxon>
        <taxon>Lepidoptera</taxon>
        <taxon>Glossata</taxon>
        <taxon>Ditrysia</taxon>
        <taxon>Tortricoidea</taxon>
        <taxon>Tortricidae</taxon>
        <taxon>Tortricinae</taxon>
        <taxon>Choristoneura</taxon>
    </lineage>
</organism>
<dbReference type="EMBL" id="CM046111">
    <property type="protein sequence ID" value="KAI8425394.1"/>
    <property type="molecule type" value="Genomic_DNA"/>
</dbReference>
<dbReference type="Proteomes" id="UP001064048">
    <property type="component" value="Chromosome 11"/>
</dbReference>
<evidence type="ECO:0000313" key="2">
    <source>
        <dbReference type="Proteomes" id="UP001064048"/>
    </source>
</evidence>
<proteinExistence type="predicted"/>
<evidence type="ECO:0000313" key="1">
    <source>
        <dbReference type="EMBL" id="KAI8425394.1"/>
    </source>
</evidence>
<comment type="caution">
    <text evidence="1">The sequence shown here is derived from an EMBL/GenBank/DDBJ whole genome shotgun (WGS) entry which is preliminary data.</text>
</comment>
<gene>
    <name evidence="1" type="ORF">MSG28_007149</name>
</gene>